<evidence type="ECO:0000313" key="10">
    <source>
        <dbReference type="Proteomes" id="UP000297475"/>
    </source>
</evidence>
<evidence type="ECO:0000313" key="9">
    <source>
        <dbReference type="EMBL" id="TGG95282.1"/>
    </source>
</evidence>
<reference evidence="9 10" key="1">
    <citation type="submission" date="2019-04" db="EMBL/GenBank/DDBJ databases">
        <title>Natronospirillum operosus gen. nov., sp. nov., a haloalkaliphilic satellite isolated from decaying biomass of laboratory culture of cyanobacterium Geitlerinema sp. and proposal of Natronospirillaceae fam. nov. and Saccharospirillaceae fam. nov.</title>
        <authorList>
            <person name="Kevbrin V."/>
            <person name="Boltyanskaya Y."/>
            <person name="Koziaeva V."/>
            <person name="Grouzdev D.S."/>
            <person name="Park M."/>
            <person name="Cho J."/>
        </authorList>
    </citation>
    <scope>NUCLEOTIDE SEQUENCE [LARGE SCALE GENOMIC DNA]</scope>
    <source>
        <strain evidence="9 10">G-116</strain>
    </source>
</reference>
<dbReference type="OrthoDB" id="582926at2"/>
<protein>
    <recommendedName>
        <fullName evidence="2">2-amino-4-hydroxy-6-hydroxymethyldihydropteridine diphosphokinase</fullName>
        <ecNumber evidence="2">2.7.6.3</ecNumber>
    </recommendedName>
</protein>
<dbReference type="RefSeq" id="WP_135480824.1">
    <property type="nucleotide sequence ID" value="NZ_SRMF01000001.1"/>
</dbReference>
<evidence type="ECO:0000256" key="6">
    <source>
        <dbReference type="ARBA" id="ARBA00022840"/>
    </source>
</evidence>
<keyword evidence="7" id="KW-0289">Folate biosynthesis</keyword>
<dbReference type="InterPro" id="IPR035907">
    <property type="entry name" value="Hppk_sf"/>
</dbReference>
<evidence type="ECO:0000259" key="8">
    <source>
        <dbReference type="Pfam" id="PF01288"/>
    </source>
</evidence>
<dbReference type="GO" id="GO:0016301">
    <property type="term" value="F:kinase activity"/>
    <property type="evidence" value="ECO:0007669"/>
    <property type="project" value="UniProtKB-KW"/>
</dbReference>
<dbReference type="AlphaFoldDB" id="A0A4Z0WAV8"/>
<dbReference type="InterPro" id="IPR000550">
    <property type="entry name" value="Hppk"/>
</dbReference>
<dbReference type="GO" id="GO:0005524">
    <property type="term" value="F:ATP binding"/>
    <property type="evidence" value="ECO:0007669"/>
    <property type="project" value="UniProtKB-KW"/>
</dbReference>
<dbReference type="GO" id="GO:0046654">
    <property type="term" value="P:tetrahydrofolate biosynthetic process"/>
    <property type="evidence" value="ECO:0007669"/>
    <property type="project" value="UniProtKB-UniPathway"/>
</dbReference>
<evidence type="ECO:0000256" key="4">
    <source>
        <dbReference type="ARBA" id="ARBA00022741"/>
    </source>
</evidence>
<evidence type="ECO:0000256" key="7">
    <source>
        <dbReference type="ARBA" id="ARBA00022909"/>
    </source>
</evidence>
<comment type="caution">
    <text evidence="9">The sequence shown here is derived from an EMBL/GenBank/DDBJ whole genome shotgun (WGS) entry which is preliminary data.</text>
</comment>
<keyword evidence="4" id="KW-0547">Nucleotide-binding</keyword>
<keyword evidence="6" id="KW-0067">ATP-binding</keyword>
<proteinExistence type="predicted"/>
<accession>A0A4Z0WAV8</accession>
<gene>
    <name evidence="9" type="ORF">E4656_02350</name>
</gene>
<evidence type="ECO:0000256" key="5">
    <source>
        <dbReference type="ARBA" id="ARBA00022777"/>
    </source>
</evidence>
<dbReference type="UniPathway" id="UPA00077">
    <property type="reaction ID" value="UER00155"/>
</dbReference>
<sequence length="185" mass="20558">MTPVVHYFAIGSNIAPELHVPPVIDAFAGVFGEVMLGRLFRTEPVGVALEQGATGQQPVNSRFLNACFAVSVEEVALSPEWCAKLGKVMEVQHGRPLAQPDRRHSSRTVDIDYLFSSADDISAAVAELESYSVLDLDRLLQHFDQPVPELLARTETLLVEGAVYQETGIQPLHFRQQQSIRFLWM</sequence>
<dbReference type="Pfam" id="PF01288">
    <property type="entry name" value="HPPK"/>
    <property type="match status" value="1"/>
</dbReference>
<dbReference type="SUPFAM" id="SSF55083">
    <property type="entry name" value="6-hydroxymethyl-7,8-dihydropterin pyrophosphokinase, HPPK"/>
    <property type="match status" value="1"/>
</dbReference>
<name>A0A4Z0WAV8_9GAMM</name>
<keyword evidence="3" id="KW-0808">Transferase</keyword>
<evidence type="ECO:0000256" key="3">
    <source>
        <dbReference type="ARBA" id="ARBA00022679"/>
    </source>
</evidence>
<dbReference type="EC" id="2.7.6.3" evidence="2"/>
<dbReference type="GO" id="GO:0003848">
    <property type="term" value="F:2-amino-4-hydroxy-6-hydroxymethyldihydropteridine diphosphokinase activity"/>
    <property type="evidence" value="ECO:0007669"/>
    <property type="project" value="UniProtKB-EC"/>
</dbReference>
<dbReference type="EMBL" id="SRMF01000001">
    <property type="protein sequence ID" value="TGG95282.1"/>
    <property type="molecule type" value="Genomic_DNA"/>
</dbReference>
<keyword evidence="10" id="KW-1185">Reference proteome</keyword>
<comment type="pathway">
    <text evidence="1">Cofactor biosynthesis; tetrahydrofolate biosynthesis; 2-amino-4-hydroxy-6-hydroxymethyl-7,8-dihydropteridine diphosphate from 7,8-dihydroneopterin triphosphate: step 4/4.</text>
</comment>
<dbReference type="Gene3D" id="3.30.70.560">
    <property type="entry name" value="7,8-Dihydro-6-hydroxymethylpterin-pyrophosphokinase HPPK"/>
    <property type="match status" value="1"/>
</dbReference>
<keyword evidence="5" id="KW-0418">Kinase</keyword>
<dbReference type="Proteomes" id="UP000297475">
    <property type="component" value="Unassembled WGS sequence"/>
</dbReference>
<feature type="domain" description="7,8-dihydro-6-hydroxymethylpterin-pyrophosphokinase" evidence="8">
    <location>
        <begin position="7"/>
        <end position="117"/>
    </location>
</feature>
<dbReference type="GO" id="GO:0046656">
    <property type="term" value="P:folic acid biosynthetic process"/>
    <property type="evidence" value="ECO:0007669"/>
    <property type="project" value="UniProtKB-KW"/>
</dbReference>
<evidence type="ECO:0000256" key="2">
    <source>
        <dbReference type="ARBA" id="ARBA00013253"/>
    </source>
</evidence>
<evidence type="ECO:0000256" key="1">
    <source>
        <dbReference type="ARBA" id="ARBA00005051"/>
    </source>
</evidence>
<organism evidence="9 10">
    <name type="scientific">Natronospirillum operosum</name>
    <dbReference type="NCBI Taxonomy" id="2759953"/>
    <lineage>
        <taxon>Bacteria</taxon>
        <taxon>Pseudomonadati</taxon>
        <taxon>Pseudomonadota</taxon>
        <taxon>Gammaproteobacteria</taxon>
        <taxon>Oceanospirillales</taxon>
        <taxon>Natronospirillaceae</taxon>
        <taxon>Natronospirillum</taxon>
    </lineage>
</organism>